<evidence type="ECO:0000259" key="5">
    <source>
        <dbReference type="Pfam" id="PF18201"/>
    </source>
</evidence>
<comment type="caution">
    <text evidence="6">The sequence shown here is derived from an EMBL/GenBank/DDBJ whole genome shotgun (WGS) entry which is preliminary data.</text>
</comment>
<evidence type="ECO:0000256" key="2">
    <source>
        <dbReference type="ARBA" id="ARBA00040541"/>
    </source>
</evidence>
<dbReference type="EMBL" id="VWZA01000483">
    <property type="protein sequence ID" value="NXF47066.1"/>
    <property type="molecule type" value="Genomic_DNA"/>
</dbReference>
<proteinExistence type="inferred from homology"/>
<dbReference type="OrthoDB" id="545063at2759"/>
<feature type="domain" description="PIH1 N-terminal" evidence="4">
    <location>
        <begin position="110"/>
        <end position="210"/>
    </location>
</feature>
<keyword evidence="7" id="KW-1185">Reference proteome</keyword>
<dbReference type="Pfam" id="PF08190">
    <property type="entry name" value="PIH1"/>
    <property type="match status" value="1"/>
</dbReference>
<dbReference type="GO" id="GO:1990904">
    <property type="term" value="C:ribonucleoprotein complex"/>
    <property type="evidence" value="ECO:0007669"/>
    <property type="project" value="TreeGrafter"/>
</dbReference>
<organism evidence="6 7">
    <name type="scientific">Oceanites oceanicus</name>
    <name type="common">Wilson's storm petrel</name>
    <name type="synonym">Procellaria oceanica</name>
    <dbReference type="NCBI Taxonomy" id="79653"/>
    <lineage>
        <taxon>Eukaryota</taxon>
        <taxon>Metazoa</taxon>
        <taxon>Chordata</taxon>
        <taxon>Craniata</taxon>
        <taxon>Vertebrata</taxon>
        <taxon>Euteleostomi</taxon>
        <taxon>Archelosauria</taxon>
        <taxon>Archosauria</taxon>
        <taxon>Dinosauria</taxon>
        <taxon>Saurischia</taxon>
        <taxon>Theropoda</taxon>
        <taxon>Coelurosauria</taxon>
        <taxon>Aves</taxon>
        <taxon>Neognathae</taxon>
        <taxon>Neoaves</taxon>
        <taxon>Aequornithes</taxon>
        <taxon>Procellariiformes</taxon>
        <taxon>Hydrobatidae</taxon>
        <taxon>Oceanites</taxon>
    </lineage>
</organism>
<dbReference type="InterPro" id="IPR012981">
    <property type="entry name" value="PIH1_N"/>
</dbReference>
<feature type="non-terminal residue" evidence="6">
    <location>
        <position position="1"/>
    </location>
</feature>
<feature type="domain" description="PIH1D1/2/3 CS-like" evidence="5">
    <location>
        <begin position="287"/>
        <end position="357"/>
    </location>
</feature>
<dbReference type="PANTHER" id="PTHR22997:SF6">
    <property type="entry name" value="PIH1 DOMAIN-CONTAINING PROTEIN 2"/>
    <property type="match status" value="1"/>
</dbReference>
<feature type="region of interest" description="Disordered" evidence="3">
    <location>
        <begin position="70"/>
        <end position="102"/>
    </location>
</feature>
<dbReference type="GO" id="GO:0097255">
    <property type="term" value="C:R2TP complex"/>
    <property type="evidence" value="ECO:0007669"/>
    <property type="project" value="TreeGrafter"/>
</dbReference>
<evidence type="ECO:0000313" key="7">
    <source>
        <dbReference type="Proteomes" id="UP000569728"/>
    </source>
</evidence>
<dbReference type="PANTHER" id="PTHR22997">
    <property type="entry name" value="PIH1 DOMAIN-CONTAINING PROTEIN 1"/>
    <property type="match status" value="1"/>
</dbReference>
<dbReference type="GO" id="GO:0005737">
    <property type="term" value="C:cytoplasm"/>
    <property type="evidence" value="ECO:0007669"/>
    <property type="project" value="TreeGrafter"/>
</dbReference>
<dbReference type="Pfam" id="PF18201">
    <property type="entry name" value="PIH1_CS"/>
    <property type="match status" value="1"/>
</dbReference>
<name>A0A7K8TZ46_OCEOC</name>
<dbReference type="InterPro" id="IPR041442">
    <property type="entry name" value="PIH1D1/2/3_CS-like"/>
</dbReference>
<accession>A0A7K8TZ46</accession>
<gene>
    <name evidence="6" type="primary">Pih1d2</name>
    <name evidence="6" type="ORF">OCEOCE_R03829</name>
</gene>
<dbReference type="InterPro" id="IPR050734">
    <property type="entry name" value="PIH1/Kintoun_subfamily"/>
</dbReference>
<comment type="similarity">
    <text evidence="1">Belongs to the PIH1 family.</text>
</comment>
<evidence type="ECO:0000256" key="3">
    <source>
        <dbReference type="SAM" id="MobiDB-lite"/>
    </source>
</evidence>
<feature type="non-terminal residue" evidence="6">
    <location>
        <position position="362"/>
    </location>
</feature>
<evidence type="ECO:0000313" key="6">
    <source>
        <dbReference type="EMBL" id="NXF47066.1"/>
    </source>
</evidence>
<reference evidence="6 7" key="1">
    <citation type="submission" date="2019-09" db="EMBL/GenBank/DDBJ databases">
        <title>Bird 10,000 Genomes (B10K) Project - Family phase.</title>
        <authorList>
            <person name="Zhang G."/>
        </authorList>
    </citation>
    <scope>NUCLEOTIDE SEQUENCE [LARGE SCALE GENOMIC DNA]</scope>
    <source>
        <strain evidence="6">B10K-CU-031-11</strain>
        <tissue evidence="6">Muscle</tissue>
    </source>
</reference>
<dbReference type="GO" id="GO:0000492">
    <property type="term" value="P:box C/D snoRNP assembly"/>
    <property type="evidence" value="ECO:0007669"/>
    <property type="project" value="TreeGrafter"/>
</dbReference>
<evidence type="ECO:0000256" key="1">
    <source>
        <dbReference type="ARBA" id="ARBA00008511"/>
    </source>
</evidence>
<dbReference type="GO" id="GO:0006364">
    <property type="term" value="P:rRNA processing"/>
    <property type="evidence" value="ECO:0007669"/>
    <property type="project" value="TreeGrafter"/>
</dbReference>
<dbReference type="AlphaFoldDB" id="A0A7K8TZ46"/>
<dbReference type="Proteomes" id="UP000569728">
    <property type="component" value="Unassembled WGS sequence"/>
</dbReference>
<feature type="compositionally biased region" description="Gly residues" evidence="3">
    <location>
        <begin position="74"/>
        <end position="89"/>
    </location>
</feature>
<evidence type="ECO:0000259" key="4">
    <source>
        <dbReference type="Pfam" id="PF08190"/>
    </source>
</evidence>
<dbReference type="CDD" id="cd00298">
    <property type="entry name" value="ACD_sHsps_p23-like"/>
    <property type="match status" value="1"/>
</dbReference>
<protein>
    <recommendedName>
        <fullName evidence="2">PIH1 domain-containing protein 2</fullName>
    </recommendedName>
</protein>
<sequence>LATAAPMAGAALARAAQLWSLLDEMAENEPQAYRRLLQQQRAEAERLCAPPEPHLCLRARPAVGAGVWGSASRPGGGSGYEGDCGAGGGRRGRGAQPRRGLLQGTVGGPLFINVCSWKKVPAPKAPTDPTPVSAGPLEEASGEGGLYSIIDIAYNPDVLQRAEENPEKMEHLIRLTLKFIEERCNLILSHLYTIESFKLKGSLETMQQRLKGRQMPTPHLSQNTKKELTLDQLLHSMEADCSNAPVLLKEESVTQSKVHLIEEITSTEMPEKLSTPVYEIITVKDANKKPLKIELKIELPKVSSVSECDLRISKDDIIIEVPEKYKLQLDLPELVDEETTTAVFNKGKRLLFITVPVAKPDP</sequence>